<evidence type="ECO:0000313" key="2">
    <source>
        <dbReference type="EMBL" id="PVH95923.1"/>
    </source>
</evidence>
<sequence length="297" mass="32618">MADRKRKPSKSPNQLTPERPQRPGKGKGKAIKVEPEDSEGVQADLESFSLQDKGKQPVYDRTTTGSISPDRPIPTVESHVPEICVDGESLEVEACSRDGSGYEIIREDSHDVMLDMFFESDVEDEDDDDDGSPKPPAPDAPSFMSFVPTNHPATQAKSLTNPPLLKAAIKGPGKFYLRADPHDGDPPDDRVLCRGCVGIGIIRICEPGDWVVKKDDGMMMVECPTCLWGFNPKTGKTKRNAVLRLPLAPQKDATKWLCEDCSVAEKCLVMNAVRQKECGHRKGSCKGEPTSCRVWLA</sequence>
<feature type="region of interest" description="Disordered" evidence="1">
    <location>
        <begin position="1"/>
        <end position="76"/>
    </location>
</feature>
<gene>
    <name evidence="2" type="ORF">DM02DRAFT_659714</name>
</gene>
<name>A0A2V1DE91_9PLEO</name>
<evidence type="ECO:0000256" key="1">
    <source>
        <dbReference type="SAM" id="MobiDB-lite"/>
    </source>
</evidence>
<keyword evidence="3" id="KW-1185">Reference proteome</keyword>
<evidence type="ECO:0000313" key="3">
    <source>
        <dbReference type="Proteomes" id="UP000244855"/>
    </source>
</evidence>
<dbReference type="EMBL" id="KZ805480">
    <property type="protein sequence ID" value="PVH95923.1"/>
    <property type="molecule type" value="Genomic_DNA"/>
</dbReference>
<reference evidence="2 3" key="1">
    <citation type="journal article" date="2018" name="Sci. Rep.">
        <title>Comparative genomics provides insights into the lifestyle and reveals functional heterogeneity of dark septate endophytic fungi.</title>
        <authorList>
            <person name="Knapp D.G."/>
            <person name="Nemeth J.B."/>
            <person name="Barry K."/>
            <person name="Hainaut M."/>
            <person name="Henrissat B."/>
            <person name="Johnson J."/>
            <person name="Kuo A."/>
            <person name="Lim J.H.P."/>
            <person name="Lipzen A."/>
            <person name="Nolan M."/>
            <person name="Ohm R.A."/>
            <person name="Tamas L."/>
            <person name="Grigoriev I.V."/>
            <person name="Spatafora J.W."/>
            <person name="Nagy L.G."/>
            <person name="Kovacs G.M."/>
        </authorList>
    </citation>
    <scope>NUCLEOTIDE SEQUENCE [LARGE SCALE GENOMIC DNA]</scope>
    <source>
        <strain evidence="2 3">DSE2036</strain>
    </source>
</reference>
<protein>
    <submittedName>
        <fullName evidence="2">Uncharacterized protein</fullName>
    </submittedName>
</protein>
<accession>A0A2V1DE91</accession>
<proteinExistence type="predicted"/>
<dbReference type="AlphaFoldDB" id="A0A2V1DE91"/>
<feature type="region of interest" description="Disordered" evidence="1">
    <location>
        <begin position="122"/>
        <end position="161"/>
    </location>
</feature>
<feature type="compositionally biased region" description="Polar residues" evidence="1">
    <location>
        <begin position="147"/>
        <end position="161"/>
    </location>
</feature>
<organism evidence="2 3">
    <name type="scientific">Periconia macrospinosa</name>
    <dbReference type="NCBI Taxonomy" id="97972"/>
    <lineage>
        <taxon>Eukaryota</taxon>
        <taxon>Fungi</taxon>
        <taxon>Dikarya</taxon>
        <taxon>Ascomycota</taxon>
        <taxon>Pezizomycotina</taxon>
        <taxon>Dothideomycetes</taxon>
        <taxon>Pleosporomycetidae</taxon>
        <taxon>Pleosporales</taxon>
        <taxon>Massarineae</taxon>
        <taxon>Periconiaceae</taxon>
        <taxon>Periconia</taxon>
    </lineage>
</organism>
<dbReference type="Proteomes" id="UP000244855">
    <property type="component" value="Unassembled WGS sequence"/>
</dbReference>